<keyword evidence="3 7" id="KW-0813">Transport</keyword>
<dbReference type="Pfam" id="PF04981">
    <property type="entry name" value="NMD3"/>
    <property type="match status" value="1"/>
</dbReference>
<evidence type="ECO:0000259" key="8">
    <source>
        <dbReference type="Pfam" id="PF04981"/>
    </source>
</evidence>
<dbReference type="Pfam" id="PF21192">
    <property type="entry name" value="OB_NMD3"/>
    <property type="match status" value="1"/>
</dbReference>
<dbReference type="InterPro" id="IPR039768">
    <property type="entry name" value="Nmd3"/>
</dbReference>
<evidence type="ECO:0000259" key="10">
    <source>
        <dbReference type="Pfam" id="PF21193"/>
    </source>
</evidence>
<dbReference type="InterPro" id="IPR048898">
    <property type="entry name" value="OB_NMD3"/>
</dbReference>
<evidence type="ECO:0000313" key="14">
    <source>
        <dbReference type="Proteomes" id="UP000447873"/>
    </source>
</evidence>
<dbReference type="PANTHER" id="PTHR12746">
    <property type="entry name" value="NONSENSE-MEDIATED MRNA DECAY PROTEIN 3"/>
    <property type="match status" value="1"/>
</dbReference>
<dbReference type="PANTHER" id="PTHR12746:SF2">
    <property type="entry name" value="60S RIBOSOMAL EXPORT PROTEIN NMD3"/>
    <property type="match status" value="1"/>
</dbReference>
<dbReference type="GO" id="GO:0005737">
    <property type="term" value="C:cytoplasm"/>
    <property type="evidence" value="ECO:0007669"/>
    <property type="project" value="UniProtKB-SubCell"/>
</dbReference>
<evidence type="ECO:0000313" key="12">
    <source>
        <dbReference type="EMBL" id="KAE9978969.1"/>
    </source>
</evidence>
<dbReference type="GO" id="GO:0005634">
    <property type="term" value="C:nucleus"/>
    <property type="evidence" value="ECO:0007669"/>
    <property type="project" value="UniProtKB-SubCell"/>
</dbReference>
<evidence type="ECO:0000313" key="13">
    <source>
        <dbReference type="EMBL" id="KAE9986957.1"/>
    </source>
</evidence>
<keyword evidence="15" id="KW-1185">Reference proteome</keyword>
<comment type="function">
    <text evidence="7">Acts as an adapter for the XPO1/CRM1-mediated export of the 60S ribosomal subunit.</text>
</comment>
<dbReference type="EMBL" id="WNWQ01000101">
    <property type="protein sequence ID" value="KAE9978969.1"/>
    <property type="molecule type" value="Genomic_DNA"/>
</dbReference>
<comment type="subcellular location">
    <subcellularLocation>
        <location evidence="7">Cytoplasm</location>
    </subcellularLocation>
    <subcellularLocation>
        <location evidence="7">Nucleus</location>
    </subcellularLocation>
</comment>
<dbReference type="Pfam" id="PF21193">
    <property type="entry name" value="NMD_SH3"/>
    <property type="match status" value="1"/>
</dbReference>
<dbReference type="InterPro" id="IPR007064">
    <property type="entry name" value="Nmd3_N"/>
</dbReference>
<evidence type="ECO:0000256" key="1">
    <source>
        <dbReference type="ARBA" id="ARBA00009794"/>
    </source>
</evidence>
<dbReference type="GO" id="GO:0000055">
    <property type="term" value="P:ribosomal large subunit export from nucleus"/>
    <property type="evidence" value="ECO:0007669"/>
    <property type="project" value="TreeGrafter"/>
</dbReference>
<dbReference type="Proteomes" id="UP000490939">
    <property type="component" value="Unassembled WGS sequence"/>
</dbReference>
<evidence type="ECO:0000256" key="7">
    <source>
        <dbReference type="RuleBase" id="RU364108"/>
    </source>
</evidence>
<sequence>MATMDIDVPSAVPFQTTADSNQATILCYNCGTPIDGTTAAGALCQECIRLTIDISSGIQREAILHQCQDCDRWLAPPASWLVCQPESRELLSLCLKKLRGLSKVRIIDASFIWTEPHSRRIKVKITIQQEALQGTIVQQTFDVEYTQANQQCTDCKKSYTHHTWRACVQVRQKVPHKRTFLHLEQLILKHGAHKDTINIKEVHDGIDFYFAAQNSAIKFVDFLSSVTPLTMKRSQELISMDTHTSKSQYKFTFSIEIVPLCKDDMIVLPVKLARKLGNITPLVLCHRVGTTIQIIDPSTLQISEIASQEYWHAPFGSLANVQELVEFIVQDIEPLGPSKGSLVLAEATVSLATDMNSTFYCRTHLGGVLHPGDSVMGYNITGTNFNNPQLEALENTKAGSTIPDVLLVRKFYARKKKSGKSQRNWKLKRMAREEGEMLPRKQDQAKLERDYEMFLRDVEEDTELRLGLNLYKAPVVKPSADAMEVEESEAGSDDEGIKIPMEQLLEDMQEMALEDTAAVHEEDEG</sequence>
<comment type="similarity">
    <text evidence="1 7">Belongs to the NMD3 family.</text>
</comment>
<dbReference type="AlphaFoldDB" id="A0A8H3VBR5"/>
<dbReference type="GO" id="GO:0043023">
    <property type="term" value="F:ribosomal large subunit binding"/>
    <property type="evidence" value="ECO:0007669"/>
    <property type="project" value="InterPro"/>
</dbReference>
<dbReference type="GO" id="GO:0015031">
    <property type="term" value="P:protein transport"/>
    <property type="evidence" value="ECO:0007669"/>
    <property type="project" value="UniProtKB-KW"/>
</dbReference>
<feature type="domain" description="Nmd3 N-terminal" evidence="8">
    <location>
        <begin position="27"/>
        <end position="257"/>
    </location>
</feature>
<comment type="caution">
    <text evidence="13">The sequence shown here is derived from an EMBL/GenBank/DDBJ whole genome shotgun (WGS) entry which is preliminary data.</text>
</comment>
<evidence type="ECO:0000256" key="3">
    <source>
        <dbReference type="ARBA" id="ARBA00022448"/>
    </source>
</evidence>
<evidence type="ECO:0000256" key="4">
    <source>
        <dbReference type="ARBA" id="ARBA00022490"/>
    </source>
</evidence>
<evidence type="ECO:0000256" key="2">
    <source>
        <dbReference type="ARBA" id="ARBA00017035"/>
    </source>
</evidence>
<protein>
    <recommendedName>
        <fullName evidence="2 7">60S ribosomal export protein NMD3</fullName>
    </recommendedName>
</protein>
<organism evidence="13 15">
    <name type="scientific">Venturia inaequalis</name>
    <name type="common">Apple scab fungus</name>
    <dbReference type="NCBI Taxonomy" id="5025"/>
    <lineage>
        <taxon>Eukaryota</taxon>
        <taxon>Fungi</taxon>
        <taxon>Dikarya</taxon>
        <taxon>Ascomycota</taxon>
        <taxon>Pezizomycotina</taxon>
        <taxon>Dothideomycetes</taxon>
        <taxon>Pleosporomycetidae</taxon>
        <taxon>Venturiales</taxon>
        <taxon>Venturiaceae</taxon>
        <taxon>Venturia</taxon>
    </lineage>
</organism>
<evidence type="ECO:0000313" key="11">
    <source>
        <dbReference type="EMBL" id="KAE9974648.1"/>
    </source>
</evidence>
<proteinExistence type="inferred from homology"/>
<gene>
    <name evidence="12" type="ORF">BLS_000139</name>
    <name evidence="13" type="ORF">EG327_004067</name>
    <name evidence="11" type="ORF">EG328_003715</name>
</gene>
<dbReference type="OrthoDB" id="203821at2759"/>
<evidence type="ECO:0000256" key="6">
    <source>
        <dbReference type="ARBA" id="ARBA00023242"/>
    </source>
</evidence>
<dbReference type="InterPro" id="IPR048899">
    <property type="entry name" value="NMD_SH3"/>
</dbReference>
<feature type="domain" description="60S ribosomal export protein NMD3 SH3" evidence="10">
    <location>
        <begin position="260"/>
        <end position="307"/>
    </location>
</feature>
<keyword evidence="6 7" id="KW-0539">Nucleus</keyword>
<keyword evidence="4 7" id="KW-0963">Cytoplasm</keyword>
<keyword evidence="5 7" id="KW-0653">Protein transport</keyword>
<dbReference type="Proteomes" id="UP000433883">
    <property type="component" value="Unassembled WGS sequence"/>
</dbReference>
<reference evidence="13 15" key="1">
    <citation type="submission" date="2019-07" db="EMBL/GenBank/DDBJ databases">
        <title>Venturia inaequalis Genome Resource.</title>
        <authorList>
            <person name="Lichtner F.J."/>
        </authorList>
    </citation>
    <scope>NUCLEOTIDE SEQUENCE [LARGE SCALE GENOMIC DNA]</scope>
    <source>
        <strain evidence="11 14">120213</strain>
        <strain evidence="12">Bline_iso_100314</strain>
        <strain evidence="13 15">DMI_063113</strain>
    </source>
</reference>
<evidence type="ECO:0000259" key="9">
    <source>
        <dbReference type="Pfam" id="PF21192"/>
    </source>
</evidence>
<name>A0A8H3VBR5_VENIN</name>
<dbReference type="EMBL" id="WNWR01000246">
    <property type="protein sequence ID" value="KAE9986957.1"/>
    <property type="molecule type" value="Genomic_DNA"/>
</dbReference>
<evidence type="ECO:0000313" key="15">
    <source>
        <dbReference type="Proteomes" id="UP000490939"/>
    </source>
</evidence>
<evidence type="ECO:0000256" key="5">
    <source>
        <dbReference type="ARBA" id="ARBA00022927"/>
    </source>
</evidence>
<accession>A0A8H3VBR5</accession>
<dbReference type="Proteomes" id="UP000447873">
    <property type="component" value="Unassembled WGS sequence"/>
</dbReference>
<feature type="domain" description="60S ribosomal export protein NMD3 OB-fold" evidence="9">
    <location>
        <begin position="324"/>
        <end position="410"/>
    </location>
</feature>
<dbReference type="EMBL" id="WNWS01000213">
    <property type="protein sequence ID" value="KAE9974648.1"/>
    <property type="molecule type" value="Genomic_DNA"/>
</dbReference>